<dbReference type="GO" id="GO:0003700">
    <property type="term" value="F:DNA-binding transcription factor activity"/>
    <property type="evidence" value="ECO:0007669"/>
    <property type="project" value="InterPro"/>
</dbReference>
<sequence length="156" mass="17703">MNYSIMNQHDIADEIADKAYRALHLLHRDLVNLPGRKMIHHNLAILNLLTLNGPMAASELARRLSLTRPQVTQFIDKLKDDKAVSRNNDLDDRRRVIVEITNQGRSILADYRRAVRNHIAEKTQALGPEKADALSNALQQVIDLTEELSHARTTNV</sequence>
<evidence type="ECO:0000313" key="2">
    <source>
        <dbReference type="Proteomes" id="UP000235653"/>
    </source>
</evidence>
<dbReference type="SMART" id="SM00347">
    <property type="entry name" value="HTH_MARR"/>
    <property type="match status" value="1"/>
</dbReference>
<dbReference type="GO" id="GO:0006950">
    <property type="term" value="P:response to stress"/>
    <property type="evidence" value="ECO:0007669"/>
    <property type="project" value="TreeGrafter"/>
</dbReference>
<keyword evidence="2" id="KW-1185">Reference proteome</keyword>
<dbReference type="RefSeq" id="WP_102331612.1">
    <property type="nucleotide sequence ID" value="NZ_CP058566.2"/>
</dbReference>
<dbReference type="EMBL" id="JQAN02000012">
    <property type="protein sequence ID" value="PPD57421.1"/>
    <property type="molecule type" value="Genomic_DNA"/>
</dbReference>
<dbReference type="AlphaFoldDB" id="A0A2P5P553"/>
<gene>
    <name evidence="1" type="ORF">JP09_008790</name>
</gene>
<name>A0A2P5P553_9CHLR</name>
<dbReference type="InterPro" id="IPR039422">
    <property type="entry name" value="MarR/SlyA-like"/>
</dbReference>
<comment type="caution">
    <text evidence="1">The sequence shown here is derived from an EMBL/GenBank/DDBJ whole genome shotgun (WGS) entry which is preliminary data.</text>
</comment>
<dbReference type="Proteomes" id="UP000235653">
    <property type="component" value="Unassembled WGS sequence"/>
</dbReference>
<dbReference type="InterPro" id="IPR036390">
    <property type="entry name" value="WH_DNA-bd_sf"/>
</dbReference>
<proteinExistence type="predicted"/>
<dbReference type="Pfam" id="PF01047">
    <property type="entry name" value="MarR"/>
    <property type="match status" value="1"/>
</dbReference>
<organism evidence="1 2">
    <name type="scientific">Dehalogenimonas etheniformans</name>
    <dbReference type="NCBI Taxonomy" id="1536648"/>
    <lineage>
        <taxon>Bacteria</taxon>
        <taxon>Bacillati</taxon>
        <taxon>Chloroflexota</taxon>
        <taxon>Dehalococcoidia</taxon>
        <taxon>Dehalococcoidales</taxon>
        <taxon>Dehalococcoidaceae</taxon>
        <taxon>Dehalogenimonas</taxon>
    </lineage>
</organism>
<dbReference type="PROSITE" id="PS50995">
    <property type="entry name" value="HTH_MARR_2"/>
    <property type="match status" value="1"/>
</dbReference>
<dbReference type="OrthoDB" id="9799747at2"/>
<accession>A0A2P5P553</accession>
<protein>
    <submittedName>
        <fullName evidence="1">Uncharacterized protein</fullName>
    </submittedName>
</protein>
<dbReference type="SUPFAM" id="SSF46785">
    <property type="entry name" value="Winged helix' DNA-binding domain"/>
    <property type="match status" value="1"/>
</dbReference>
<dbReference type="InterPro" id="IPR036388">
    <property type="entry name" value="WH-like_DNA-bd_sf"/>
</dbReference>
<reference evidence="1 2" key="1">
    <citation type="journal article" date="2017" name="ISME J.">
        <title>Grape pomace compost harbors organohalide-respiring Dehalogenimonas species with novel reductive dehalogenase genes.</title>
        <authorList>
            <person name="Yang Y."/>
            <person name="Higgins S.A."/>
            <person name="Yan J."/>
            <person name="Simsir B."/>
            <person name="Chourey K."/>
            <person name="Iyer R."/>
            <person name="Hettich R.L."/>
            <person name="Baldwin B."/>
            <person name="Ogles D.M."/>
            <person name="Loffler F.E."/>
        </authorList>
    </citation>
    <scope>NUCLEOTIDE SEQUENCE [LARGE SCALE GENOMIC DNA]</scope>
    <source>
        <strain evidence="1 2">GP</strain>
    </source>
</reference>
<dbReference type="InterPro" id="IPR000835">
    <property type="entry name" value="HTH_MarR-typ"/>
</dbReference>
<dbReference type="PRINTS" id="PR00598">
    <property type="entry name" value="HTHMARR"/>
</dbReference>
<dbReference type="PANTHER" id="PTHR33164">
    <property type="entry name" value="TRANSCRIPTIONAL REGULATOR, MARR FAMILY"/>
    <property type="match status" value="1"/>
</dbReference>
<evidence type="ECO:0000313" key="1">
    <source>
        <dbReference type="EMBL" id="PPD57421.1"/>
    </source>
</evidence>
<dbReference type="Gene3D" id="1.10.10.10">
    <property type="entry name" value="Winged helix-like DNA-binding domain superfamily/Winged helix DNA-binding domain"/>
    <property type="match status" value="1"/>
</dbReference>
<dbReference type="PANTHER" id="PTHR33164:SF43">
    <property type="entry name" value="HTH-TYPE TRANSCRIPTIONAL REPRESSOR YETL"/>
    <property type="match status" value="1"/>
</dbReference>